<dbReference type="OrthoDB" id="448280at2759"/>
<evidence type="ECO:0000256" key="2">
    <source>
        <dbReference type="ARBA" id="ARBA00022692"/>
    </source>
</evidence>
<proteinExistence type="predicted"/>
<dbReference type="STRING" id="41688.A0A2N3NG83"/>
<feature type="transmembrane region" description="Helical" evidence="6">
    <location>
        <begin position="22"/>
        <end position="45"/>
    </location>
</feature>
<feature type="transmembrane region" description="Helical" evidence="6">
    <location>
        <begin position="333"/>
        <end position="353"/>
    </location>
</feature>
<accession>A0A2N3NG83</accession>
<comment type="subcellular location">
    <subcellularLocation>
        <location evidence="1">Membrane</location>
        <topology evidence="1">Multi-pass membrane protein</topology>
    </subcellularLocation>
</comment>
<feature type="transmembrane region" description="Helical" evidence="6">
    <location>
        <begin position="365"/>
        <end position="389"/>
    </location>
</feature>
<feature type="transmembrane region" description="Helical" evidence="6">
    <location>
        <begin position="57"/>
        <end position="76"/>
    </location>
</feature>
<feature type="transmembrane region" description="Helical" evidence="6">
    <location>
        <begin position="409"/>
        <end position="426"/>
    </location>
</feature>
<evidence type="ECO:0000256" key="1">
    <source>
        <dbReference type="ARBA" id="ARBA00004141"/>
    </source>
</evidence>
<reference evidence="7 8" key="1">
    <citation type="journal article" date="2017" name="G3 (Bethesda)">
        <title>First Draft Genome Sequence of the Pathogenic Fungus Lomentospora prolificans (Formerly Scedosporium prolificans).</title>
        <authorList>
            <person name="Luo R."/>
            <person name="Zimin A."/>
            <person name="Workman R."/>
            <person name="Fan Y."/>
            <person name="Pertea G."/>
            <person name="Grossman N."/>
            <person name="Wear M.P."/>
            <person name="Jia B."/>
            <person name="Miller H."/>
            <person name="Casadevall A."/>
            <person name="Timp W."/>
            <person name="Zhang S.X."/>
            <person name="Salzberg S.L."/>
        </authorList>
    </citation>
    <scope>NUCLEOTIDE SEQUENCE [LARGE SCALE GENOMIC DNA]</scope>
    <source>
        <strain evidence="7 8">JHH-5317</strain>
    </source>
</reference>
<evidence type="ECO:0000313" key="7">
    <source>
        <dbReference type="EMBL" id="PKS11407.1"/>
    </source>
</evidence>
<evidence type="ECO:0000313" key="8">
    <source>
        <dbReference type="Proteomes" id="UP000233524"/>
    </source>
</evidence>
<dbReference type="Proteomes" id="UP000233524">
    <property type="component" value="Unassembled WGS sequence"/>
</dbReference>
<sequence>MEALADAKPACGGDGPPADYDLGIHVLGLFVVLAASIFGCGFPVVAKKVSWLKMPAGVFFAAKHFGTGVLIATAFVHCCDPRQARDDVTDNRQLLPTAFGSLNDPCLPDLFTDQYPAMPGVIMMGSLFCLFVIEMYMNAKTGGHSHGGPTGDAPMPMNMGPPRPRRPSSVGYPDDKKMIQNMYDDEYNRNMQENPFMTNDEKAQSDMPAWFIVFYEQYVRQRLELVKMIQSAAPSYSYATSQDQQASRNIVENYDPENQAVDPAVYKRMSAQITILEGGILFHSVFVGITISLTIDGFIVLLVAIVFHQMFEGLGLGSRIAEVPYPRKSIRPWVLVVAFGTTAPIGQAIGILARDSYDPNSAFGLIIVGVFNAISSGLLIYAALVDLLYEDFLSEHAQHVMTKAKKIKAFSWLIAGAAGMSIVGAFA</sequence>
<keyword evidence="8" id="KW-1185">Reference proteome</keyword>
<dbReference type="AlphaFoldDB" id="A0A2N3NG83"/>
<feature type="region of interest" description="Disordered" evidence="5">
    <location>
        <begin position="144"/>
        <end position="172"/>
    </location>
</feature>
<gene>
    <name evidence="7" type="ORF">jhhlp_003170</name>
</gene>
<dbReference type="GO" id="GO:0005886">
    <property type="term" value="C:plasma membrane"/>
    <property type="evidence" value="ECO:0007669"/>
    <property type="project" value="TreeGrafter"/>
</dbReference>
<evidence type="ECO:0000256" key="3">
    <source>
        <dbReference type="ARBA" id="ARBA00022989"/>
    </source>
</evidence>
<dbReference type="PANTHER" id="PTHR11040:SF24">
    <property type="entry name" value="FE(2+) TRANSPORTER 3"/>
    <property type="match status" value="1"/>
</dbReference>
<feature type="transmembrane region" description="Helical" evidence="6">
    <location>
        <begin position="273"/>
        <end position="293"/>
    </location>
</feature>
<comment type="caution">
    <text evidence="7">The sequence shown here is derived from an EMBL/GenBank/DDBJ whole genome shotgun (WGS) entry which is preliminary data.</text>
</comment>
<feature type="transmembrane region" description="Helical" evidence="6">
    <location>
        <begin position="117"/>
        <end position="137"/>
    </location>
</feature>
<evidence type="ECO:0000256" key="5">
    <source>
        <dbReference type="SAM" id="MobiDB-lite"/>
    </source>
</evidence>
<evidence type="ECO:0008006" key="9">
    <source>
        <dbReference type="Google" id="ProtNLM"/>
    </source>
</evidence>
<dbReference type="EMBL" id="NLAX01000008">
    <property type="protein sequence ID" value="PKS11407.1"/>
    <property type="molecule type" value="Genomic_DNA"/>
</dbReference>
<dbReference type="PANTHER" id="PTHR11040">
    <property type="entry name" value="ZINC/IRON TRANSPORTER"/>
    <property type="match status" value="1"/>
</dbReference>
<dbReference type="InterPro" id="IPR003689">
    <property type="entry name" value="ZIP"/>
</dbReference>
<keyword evidence="4 6" id="KW-0472">Membrane</keyword>
<keyword evidence="2 6" id="KW-0812">Transmembrane</keyword>
<protein>
    <recommendedName>
        <fullName evidence="9">Zinc/iron permease</fullName>
    </recommendedName>
</protein>
<keyword evidence="3 6" id="KW-1133">Transmembrane helix</keyword>
<organism evidence="7 8">
    <name type="scientific">Lomentospora prolificans</name>
    <dbReference type="NCBI Taxonomy" id="41688"/>
    <lineage>
        <taxon>Eukaryota</taxon>
        <taxon>Fungi</taxon>
        <taxon>Dikarya</taxon>
        <taxon>Ascomycota</taxon>
        <taxon>Pezizomycotina</taxon>
        <taxon>Sordariomycetes</taxon>
        <taxon>Hypocreomycetidae</taxon>
        <taxon>Microascales</taxon>
        <taxon>Microascaceae</taxon>
        <taxon>Lomentospora</taxon>
    </lineage>
</organism>
<dbReference type="InParanoid" id="A0A2N3NG83"/>
<name>A0A2N3NG83_9PEZI</name>
<feature type="transmembrane region" description="Helical" evidence="6">
    <location>
        <begin position="299"/>
        <end position="321"/>
    </location>
</feature>
<evidence type="ECO:0000256" key="4">
    <source>
        <dbReference type="ARBA" id="ARBA00023136"/>
    </source>
</evidence>
<evidence type="ECO:0000256" key="6">
    <source>
        <dbReference type="SAM" id="Phobius"/>
    </source>
</evidence>
<dbReference type="Pfam" id="PF02535">
    <property type="entry name" value="Zip"/>
    <property type="match status" value="1"/>
</dbReference>
<dbReference type="VEuPathDB" id="FungiDB:jhhlp_003170"/>
<dbReference type="GO" id="GO:0005385">
    <property type="term" value="F:zinc ion transmembrane transporter activity"/>
    <property type="evidence" value="ECO:0007669"/>
    <property type="project" value="TreeGrafter"/>
</dbReference>